<dbReference type="InterPro" id="IPR029055">
    <property type="entry name" value="Ntn_hydrolases_N"/>
</dbReference>
<evidence type="ECO:0000259" key="3">
    <source>
        <dbReference type="Pfam" id="PF02275"/>
    </source>
</evidence>
<comment type="caution">
    <text evidence="4">The sequence shown here is derived from an EMBL/GenBank/DDBJ whole genome shotgun (WGS) entry which is preliminary data.</text>
</comment>
<feature type="domain" description="Choloylglycine hydrolase/NAAA C-terminal" evidence="3">
    <location>
        <begin position="83"/>
        <end position="347"/>
    </location>
</feature>
<name>A0A9D2HAI4_9FIRM</name>
<organism evidence="4 5">
    <name type="scientific">Candidatus Mediterraneibacter pullicola</name>
    <dbReference type="NCBI Taxonomy" id="2838682"/>
    <lineage>
        <taxon>Bacteria</taxon>
        <taxon>Bacillati</taxon>
        <taxon>Bacillota</taxon>
        <taxon>Clostridia</taxon>
        <taxon>Lachnospirales</taxon>
        <taxon>Lachnospiraceae</taxon>
        <taxon>Mediterraneibacter</taxon>
    </lineage>
</organism>
<keyword evidence="2 4" id="KW-0378">Hydrolase</keyword>
<proteinExistence type="inferred from homology"/>
<gene>
    <name evidence="4" type="ORF">H9798_03655</name>
</gene>
<dbReference type="GO" id="GO:0016787">
    <property type="term" value="F:hydrolase activity"/>
    <property type="evidence" value="ECO:0007669"/>
    <property type="project" value="UniProtKB-KW"/>
</dbReference>
<dbReference type="PANTHER" id="PTHR35527">
    <property type="entry name" value="CHOLOYLGLYCINE HYDROLASE"/>
    <property type="match status" value="1"/>
</dbReference>
<dbReference type="Pfam" id="PF02275">
    <property type="entry name" value="CBAH"/>
    <property type="match status" value="2"/>
</dbReference>
<dbReference type="AlphaFoldDB" id="A0A9D2HAI4"/>
<comment type="similarity">
    <text evidence="1">Belongs to the peptidase C59 family.</text>
</comment>
<dbReference type="EMBL" id="DXAK01000015">
    <property type="protein sequence ID" value="HJA06230.1"/>
    <property type="molecule type" value="Genomic_DNA"/>
</dbReference>
<dbReference type="CDD" id="cd00542">
    <property type="entry name" value="Ntn_PVA"/>
    <property type="match status" value="1"/>
</dbReference>
<protein>
    <submittedName>
        <fullName evidence="4">Choloylglycine hydrolase family protein</fullName>
    </submittedName>
</protein>
<dbReference type="PANTHER" id="PTHR35527:SF2">
    <property type="entry name" value="HYDROLASE"/>
    <property type="match status" value="1"/>
</dbReference>
<evidence type="ECO:0000256" key="1">
    <source>
        <dbReference type="ARBA" id="ARBA00006625"/>
    </source>
</evidence>
<reference evidence="4" key="2">
    <citation type="submission" date="2021-04" db="EMBL/GenBank/DDBJ databases">
        <authorList>
            <person name="Gilroy R."/>
        </authorList>
    </citation>
    <scope>NUCLEOTIDE SEQUENCE</scope>
    <source>
        <strain evidence="4">ChiSjej2B20-11307</strain>
    </source>
</reference>
<dbReference type="InterPro" id="IPR029132">
    <property type="entry name" value="CBAH/NAAA_C"/>
</dbReference>
<evidence type="ECO:0000313" key="4">
    <source>
        <dbReference type="EMBL" id="HJA06230.1"/>
    </source>
</evidence>
<sequence length="350" mass="39324">MCTCITYKNGDFYFGRNMDLEYSFGEAVVITPRNFPLHFRHTESLPSHYAMIGMAAGQNREDKLRGKQGELSRYDGENDEMRCFPLYAEAVNEMGLCVAGLNFPGNAFYGKEQTGRLNIASFELIPWILGGCASVQEAEEMFADLNICDDAFSEDMPPAQLHWMLADRERCLVLEAVCEGIHIYENPIGVLTNNPPFEYHRMNLNNYLNVTAGYPKSRFCQGEPPSFFPSLQSADLMLSPYSQGMGSIGIPGDFSSASRFVKAAFLRWNSVCNQEEGANISQFFHILDGVAMPRGAVLTQDGKYDITTYACCMNADMGVYYYKTYEDNQIHTTGLDKENLDGEQLIVHKL</sequence>
<feature type="domain" description="Choloylglycine hydrolase/NAAA C-terminal" evidence="3">
    <location>
        <begin position="2"/>
        <end position="57"/>
    </location>
</feature>
<evidence type="ECO:0000256" key="2">
    <source>
        <dbReference type="ARBA" id="ARBA00022801"/>
    </source>
</evidence>
<evidence type="ECO:0000313" key="5">
    <source>
        <dbReference type="Proteomes" id="UP000824223"/>
    </source>
</evidence>
<dbReference type="InterPro" id="IPR052193">
    <property type="entry name" value="Peptidase_C59"/>
</dbReference>
<accession>A0A9D2HAI4</accession>
<dbReference type="SUPFAM" id="SSF56235">
    <property type="entry name" value="N-terminal nucleophile aminohydrolases (Ntn hydrolases)"/>
    <property type="match status" value="1"/>
</dbReference>
<dbReference type="Gene3D" id="3.60.60.10">
    <property type="entry name" value="Penicillin V Acylase, Chain A"/>
    <property type="match status" value="1"/>
</dbReference>
<dbReference type="Proteomes" id="UP000824223">
    <property type="component" value="Unassembled WGS sequence"/>
</dbReference>
<reference evidence="4" key="1">
    <citation type="journal article" date="2021" name="PeerJ">
        <title>Extensive microbial diversity within the chicken gut microbiome revealed by metagenomics and culture.</title>
        <authorList>
            <person name="Gilroy R."/>
            <person name="Ravi A."/>
            <person name="Getino M."/>
            <person name="Pursley I."/>
            <person name="Horton D.L."/>
            <person name="Alikhan N.F."/>
            <person name="Baker D."/>
            <person name="Gharbi K."/>
            <person name="Hall N."/>
            <person name="Watson M."/>
            <person name="Adriaenssens E.M."/>
            <person name="Foster-Nyarko E."/>
            <person name="Jarju S."/>
            <person name="Secka A."/>
            <person name="Antonio M."/>
            <person name="Oren A."/>
            <person name="Chaudhuri R.R."/>
            <person name="La Ragione R."/>
            <person name="Hildebrand F."/>
            <person name="Pallen M.J."/>
        </authorList>
    </citation>
    <scope>NUCLEOTIDE SEQUENCE</scope>
    <source>
        <strain evidence="4">ChiSjej2B20-11307</strain>
    </source>
</reference>